<gene>
    <name evidence="2" type="ORF">KC19_8G060600</name>
</gene>
<keyword evidence="3" id="KW-1185">Reference proteome</keyword>
<comment type="caution">
    <text evidence="2">The sequence shown here is derived from an EMBL/GenBank/DDBJ whole genome shotgun (WGS) entry which is preliminary data.</text>
</comment>
<feature type="region of interest" description="Disordered" evidence="1">
    <location>
        <begin position="84"/>
        <end position="104"/>
    </location>
</feature>
<evidence type="ECO:0000313" key="3">
    <source>
        <dbReference type="Proteomes" id="UP000822688"/>
    </source>
</evidence>
<feature type="compositionally biased region" description="Gly residues" evidence="1">
    <location>
        <begin position="90"/>
        <end position="104"/>
    </location>
</feature>
<organism evidence="2 3">
    <name type="scientific">Ceratodon purpureus</name>
    <name type="common">Fire moss</name>
    <name type="synonym">Dicranum purpureum</name>
    <dbReference type="NCBI Taxonomy" id="3225"/>
    <lineage>
        <taxon>Eukaryota</taxon>
        <taxon>Viridiplantae</taxon>
        <taxon>Streptophyta</taxon>
        <taxon>Embryophyta</taxon>
        <taxon>Bryophyta</taxon>
        <taxon>Bryophytina</taxon>
        <taxon>Bryopsida</taxon>
        <taxon>Dicranidae</taxon>
        <taxon>Pseudoditrichales</taxon>
        <taxon>Ditrichaceae</taxon>
        <taxon>Ceratodon</taxon>
    </lineage>
</organism>
<accession>A0A8T0GZ35</accession>
<dbReference type="Proteomes" id="UP000822688">
    <property type="component" value="Chromosome 8"/>
</dbReference>
<dbReference type="AlphaFoldDB" id="A0A8T0GZ35"/>
<reference evidence="2" key="1">
    <citation type="submission" date="2020-06" db="EMBL/GenBank/DDBJ databases">
        <title>WGS assembly of Ceratodon purpureus strain R40.</title>
        <authorList>
            <person name="Carey S.B."/>
            <person name="Jenkins J."/>
            <person name="Shu S."/>
            <person name="Lovell J.T."/>
            <person name="Sreedasyam A."/>
            <person name="Maumus F."/>
            <person name="Tiley G.P."/>
            <person name="Fernandez-Pozo N."/>
            <person name="Barry K."/>
            <person name="Chen C."/>
            <person name="Wang M."/>
            <person name="Lipzen A."/>
            <person name="Daum C."/>
            <person name="Saski C.A."/>
            <person name="Payton A.C."/>
            <person name="Mcbreen J.C."/>
            <person name="Conrad R.E."/>
            <person name="Kollar L.M."/>
            <person name="Olsson S."/>
            <person name="Huttunen S."/>
            <person name="Landis J.B."/>
            <person name="Wickett N.J."/>
            <person name="Johnson M.G."/>
            <person name="Rensing S.A."/>
            <person name="Grimwood J."/>
            <person name="Schmutz J."/>
            <person name="Mcdaniel S.F."/>
        </authorList>
    </citation>
    <scope>NUCLEOTIDE SEQUENCE</scope>
    <source>
        <strain evidence="2">R40</strain>
    </source>
</reference>
<dbReference type="EMBL" id="CM026429">
    <property type="protein sequence ID" value="KAG0563807.1"/>
    <property type="molecule type" value="Genomic_DNA"/>
</dbReference>
<proteinExistence type="predicted"/>
<evidence type="ECO:0000256" key="1">
    <source>
        <dbReference type="SAM" id="MobiDB-lite"/>
    </source>
</evidence>
<name>A0A8T0GZ35_CERPU</name>
<sequence>MEWGTKEAFGGILGFDRRIVCRVVELGGARLLAGVYGGRGLRASLALPGGAVAAFAAPRTIPASVELSERLRLALRVCDEVTSGKRGAGREGAGGGGTGVCVAE</sequence>
<protein>
    <submittedName>
        <fullName evidence="2">Uncharacterized protein</fullName>
    </submittedName>
</protein>
<evidence type="ECO:0000313" key="2">
    <source>
        <dbReference type="EMBL" id="KAG0563807.1"/>
    </source>
</evidence>